<sequence>MKIFLLINKINNNNEYKNKINNFVIGYIQKNTIKNKDLRKLIILYLKLNFNQKQLFLNFTNFLFNNNKNHNNNNNNNINKNNNNNNNTNNNLKFTLKTSVISIFLNCLKIKKFTKEVETLRKIINKLLKVLLNILKLILNSNIKQYSYINNSKLFFFFSSLLTFVDNFKIFKNDQSTNKMLLKISNKLLKLLILTKNGIISQNLIAISDLIINLLSEFNFKNDQFWLKIFELNYPTHLPRLILKKILLINDFKIFNNDHYINLLFNNYNIDNTITNHFNRILLLKNNDKIINLIFNYFFNNFNYFFNYSKTKKIISIYTHLPNNDNKLKLQNKLISKVRYSSLKRILLKDNFKTNDDTGNINDLENKYDNDNANLNNQIGYKTKELNNIENIKLIYKNYFHNYINFNENQLNEQLIKMIIKGINKFIKIFKKIKFNEYQKILLLFNKNFLKNIYSINLLLFKYLNNNFNNSLKIRNFVYSIFLLSSKILKISIVNDNDNNIGIDIGNEKYQLIEQMSDLIERASKLNRNKLSSFEYIFQFLIELSYNDNKLYFNDFKNSENKLLINICKLILKNNFLKTYQNKVFEDIFKNFNKQKRKEKKMKKVPNNDSQNEFNDYYTNENKIQDRKFKEKNIQ</sequence>
<organism evidence="2 3">
    <name type="scientific">Anaeramoeba flamelloides</name>
    <dbReference type="NCBI Taxonomy" id="1746091"/>
    <lineage>
        <taxon>Eukaryota</taxon>
        <taxon>Metamonada</taxon>
        <taxon>Anaeramoebidae</taxon>
        <taxon>Anaeramoeba</taxon>
    </lineage>
</organism>
<reference evidence="2" key="1">
    <citation type="submission" date="2022-08" db="EMBL/GenBank/DDBJ databases">
        <title>Novel sulphate-reducing endosymbionts in the free-living metamonad Anaeramoeba.</title>
        <authorList>
            <person name="Jerlstrom-Hultqvist J."/>
            <person name="Cepicka I."/>
            <person name="Gallot-Lavallee L."/>
            <person name="Salas-Leiva D."/>
            <person name="Curtis B.A."/>
            <person name="Zahonova K."/>
            <person name="Pipaliya S."/>
            <person name="Dacks J."/>
            <person name="Roger A.J."/>
        </authorList>
    </citation>
    <scope>NUCLEOTIDE SEQUENCE</scope>
    <source>
        <strain evidence="2">Busselton2</strain>
    </source>
</reference>
<feature type="region of interest" description="Disordered" evidence="1">
    <location>
        <begin position="598"/>
        <end position="635"/>
    </location>
</feature>
<protein>
    <submittedName>
        <fullName evidence="2">Uncharacterized protein</fullName>
    </submittedName>
</protein>
<comment type="caution">
    <text evidence="2">The sequence shown here is derived from an EMBL/GenBank/DDBJ whole genome shotgun (WGS) entry which is preliminary data.</text>
</comment>
<evidence type="ECO:0000313" key="3">
    <source>
        <dbReference type="Proteomes" id="UP001146793"/>
    </source>
</evidence>
<dbReference type="EMBL" id="JANTQA010000072">
    <property type="protein sequence ID" value="KAJ3424463.1"/>
    <property type="molecule type" value="Genomic_DNA"/>
</dbReference>
<gene>
    <name evidence="2" type="ORF">M0812_29184</name>
</gene>
<feature type="compositionally biased region" description="Basic and acidic residues" evidence="1">
    <location>
        <begin position="623"/>
        <end position="635"/>
    </location>
</feature>
<dbReference type="AlphaFoldDB" id="A0AAV7Y3V2"/>
<dbReference type="Proteomes" id="UP001146793">
    <property type="component" value="Unassembled WGS sequence"/>
</dbReference>
<evidence type="ECO:0000313" key="2">
    <source>
        <dbReference type="EMBL" id="KAJ3424463.1"/>
    </source>
</evidence>
<accession>A0AAV7Y3V2</accession>
<proteinExistence type="predicted"/>
<evidence type="ECO:0000256" key="1">
    <source>
        <dbReference type="SAM" id="MobiDB-lite"/>
    </source>
</evidence>
<name>A0AAV7Y3V2_9EUKA</name>
<feature type="compositionally biased region" description="Polar residues" evidence="1">
    <location>
        <begin position="609"/>
        <end position="622"/>
    </location>
</feature>